<evidence type="ECO:0000313" key="1">
    <source>
        <dbReference type="EMBL" id="KAK7303436.1"/>
    </source>
</evidence>
<name>A0AAN9JSZ5_CLITE</name>
<dbReference type="Proteomes" id="UP001359559">
    <property type="component" value="Unassembled WGS sequence"/>
</dbReference>
<accession>A0AAN9JSZ5</accession>
<comment type="caution">
    <text evidence="1">The sequence shown here is derived from an EMBL/GenBank/DDBJ whole genome shotgun (WGS) entry which is preliminary data.</text>
</comment>
<evidence type="ECO:0000313" key="2">
    <source>
        <dbReference type="Proteomes" id="UP001359559"/>
    </source>
</evidence>
<sequence>MKVALAKEKEKTKELDNNFALFSKRVNDVKLKCGHPRLETFVGKAFQIVKEMLVDLGIPLTGLTERANILSGMGTDSS</sequence>
<reference evidence="1 2" key="1">
    <citation type="submission" date="2024-01" db="EMBL/GenBank/DDBJ databases">
        <title>The genomes of 5 underutilized Papilionoideae crops provide insights into root nodulation and disease resistance.</title>
        <authorList>
            <person name="Yuan L."/>
        </authorList>
    </citation>
    <scope>NUCLEOTIDE SEQUENCE [LARGE SCALE GENOMIC DNA]</scope>
    <source>
        <strain evidence="1">LY-2023</strain>
        <tissue evidence="1">Leaf</tissue>
    </source>
</reference>
<gene>
    <name evidence="1" type="ORF">RJT34_14342</name>
</gene>
<keyword evidence="2" id="KW-1185">Reference proteome</keyword>
<organism evidence="1 2">
    <name type="scientific">Clitoria ternatea</name>
    <name type="common">Butterfly pea</name>
    <dbReference type="NCBI Taxonomy" id="43366"/>
    <lineage>
        <taxon>Eukaryota</taxon>
        <taxon>Viridiplantae</taxon>
        <taxon>Streptophyta</taxon>
        <taxon>Embryophyta</taxon>
        <taxon>Tracheophyta</taxon>
        <taxon>Spermatophyta</taxon>
        <taxon>Magnoliopsida</taxon>
        <taxon>eudicotyledons</taxon>
        <taxon>Gunneridae</taxon>
        <taxon>Pentapetalae</taxon>
        <taxon>rosids</taxon>
        <taxon>fabids</taxon>
        <taxon>Fabales</taxon>
        <taxon>Fabaceae</taxon>
        <taxon>Papilionoideae</taxon>
        <taxon>50 kb inversion clade</taxon>
        <taxon>NPAAA clade</taxon>
        <taxon>indigoferoid/millettioid clade</taxon>
        <taxon>Phaseoleae</taxon>
        <taxon>Clitoria</taxon>
    </lineage>
</organism>
<dbReference type="EMBL" id="JAYKXN010000003">
    <property type="protein sequence ID" value="KAK7303436.1"/>
    <property type="molecule type" value="Genomic_DNA"/>
</dbReference>
<protein>
    <submittedName>
        <fullName evidence="1">Uncharacterized protein</fullName>
    </submittedName>
</protein>
<proteinExistence type="predicted"/>
<dbReference type="AlphaFoldDB" id="A0AAN9JSZ5"/>